<name>A0A0F9FPC8_9ZZZZ</name>
<accession>A0A0F9FPC8</accession>
<sequence length="150" mass="16105">MVASLSVTRLRKMSVPAVLIPPFALTLCMGAPTITSITKTTDTLGACFSVFWYLKWTVVISGTLQAGQEYYWELATDSAGTSWGFWKRGTAAFQEGGSQHIGSDGLGEPLDRYHRVRVYVVPVGESPPNECNGPTTSAQASRLNVNGCAA</sequence>
<comment type="caution">
    <text evidence="1">The sequence shown here is derived from an EMBL/GenBank/DDBJ whole genome shotgun (WGS) entry which is preliminary data.</text>
</comment>
<gene>
    <name evidence="1" type="ORF">LCGC14_1925830</name>
</gene>
<dbReference type="EMBL" id="LAZR01020596">
    <property type="protein sequence ID" value="KKL88329.1"/>
    <property type="molecule type" value="Genomic_DNA"/>
</dbReference>
<evidence type="ECO:0000313" key="1">
    <source>
        <dbReference type="EMBL" id="KKL88329.1"/>
    </source>
</evidence>
<proteinExistence type="predicted"/>
<reference evidence="1" key="1">
    <citation type="journal article" date="2015" name="Nature">
        <title>Complex archaea that bridge the gap between prokaryotes and eukaryotes.</title>
        <authorList>
            <person name="Spang A."/>
            <person name="Saw J.H."/>
            <person name="Jorgensen S.L."/>
            <person name="Zaremba-Niedzwiedzka K."/>
            <person name="Martijn J."/>
            <person name="Lind A.E."/>
            <person name="van Eijk R."/>
            <person name="Schleper C."/>
            <person name="Guy L."/>
            <person name="Ettema T.J."/>
        </authorList>
    </citation>
    <scope>NUCLEOTIDE SEQUENCE</scope>
</reference>
<protein>
    <submittedName>
        <fullName evidence="1">Uncharacterized protein</fullName>
    </submittedName>
</protein>
<dbReference type="AlphaFoldDB" id="A0A0F9FPC8"/>
<organism evidence="1">
    <name type="scientific">marine sediment metagenome</name>
    <dbReference type="NCBI Taxonomy" id="412755"/>
    <lineage>
        <taxon>unclassified sequences</taxon>
        <taxon>metagenomes</taxon>
        <taxon>ecological metagenomes</taxon>
    </lineage>
</organism>